<dbReference type="Proteomes" id="UP000712570">
    <property type="component" value="Unassembled WGS sequence"/>
</dbReference>
<feature type="domain" description="PoNi C-terminal" evidence="1">
    <location>
        <begin position="164"/>
        <end position="270"/>
    </location>
</feature>
<evidence type="ECO:0000313" key="3">
    <source>
        <dbReference type="Proteomes" id="UP000712570"/>
    </source>
</evidence>
<accession>A0ABX0KVX8</accession>
<protein>
    <submittedName>
        <fullName evidence="2">DUF1911 domain-containing protein</fullName>
    </submittedName>
</protein>
<sequence length="348" mass="40865">MNASEITKNRRQQFLYPDLYKNCLDFQIKSIQMEYKNVQAVLNDPQRGCGHSDHALYQAYVYHESFWLWMLDYTAGINLDELALRLSGIVDLFDEWFNVEKAYNQRLIKKSPEKNIDPNAAAPDFYNQLNYEDTLQLLSVAIMLRDQSSVQRIIKALKFYRQRDGLFEQLIFDFVDDGLDTFELFHDDPYKLLLQVYFDPEGTEGLGLIQQYLKAWYPAQEGARWYDAHRKIIDDNAPYYGYWAFEAGATAYLLDLDDSQIEHMVYPKDLVAYAKKLRDEGRYTSREGDAEKPTQYRVIAKQSCTRDGYWHTPAKQNSRALFKQGEVMPDFPTSTYGATIWYWDANQD</sequence>
<reference evidence="2 3" key="1">
    <citation type="submission" date="2020-03" db="EMBL/GenBank/DDBJ databases">
        <title>Draft genome sequence of environmentally isolated violet-colored cultures.</title>
        <authorList>
            <person name="Wilson H.S."/>
        </authorList>
    </citation>
    <scope>NUCLEOTIDE SEQUENCE [LARGE SCALE GENOMIC DNA]</scope>
    <source>
        <strain evidence="2 3">HSC-16F04</strain>
    </source>
</reference>
<organism evidence="2 3">
    <name type="scientific">Iodobacter violaceini</name>
    <dbReference type="NCBI Taxonomy" id="3044271"/>
    <lineage>
        <taxon>Bacteria</taxon>
        <taxon>Pseudomonadati</taxon>
        <taxon>Pseudomonadota</taxon>
        <taxon>Betaproteobacteria</taxon>
        <taxon>Neisseriales</taxon>
        <taxon>Chitinibacteraceae</taxon>
        <taxon>Iodobacter</taxon>
    </lineage>
</organism>
<dbReference type="RefSeq" id="WP_166826336.1">
    <property type="nucleotide sequence ID" value="NZ_JAAOLX010000005.1"/>
</dbReference>
<comment type="caution">
    <text evidence="2">The sequence shown here is derived from an EMBL/GenBank/DDBJ whole genome shotgun (WGS) entry which is preliminary data.</text>
</comment>
<dbReference type="Gene3D" id="1.10.3920.10">
    <property type="entry name" value="PA2201 C-terminal domain-like"/>
    <property type="match status" value="1"/>
</dbReference>
<dbReference type="InterPro" id="IPR028983">
    <property type="entry name" value="PA2201-like_C"/>
</dbReference>
<dbReference type="SUPFAM" id="SSF140731">
    <property type="entry name" value="PA2201 C-terminal domain-like"/>
    <property type="match status" value="1"/>
</dbReference>
<gene>
    <name evidence="2" type="ORF">HA050_12035</name>
</gene>
<evidence type="ECO:0000313" key="2">
    <source>
        <dbReference type="EMBL" id="NHQ86848.1"/>
    </source>
</evidence>
<proteinExistence type="predicted"/>
<dbReference type="InterPro" id="IPR015025">
    <property type="entry name" value="PoNi_C"/>
</dbReference>
<keyword evidence="3" id="KW-1185">Reference proteome</keyword>
<dbReference type="Pfam" id="PF08929">
    <property type="entry name" value="PoNi_C"/>
    <property type="match status" value="1"/>
</dbReference>
<evidence type="ECO:0000259" key="1">
    <source>
        <dbReference type="Pfam" id="PF08929"/>
    </source>
</evidence>
<dbReference type="EMBL" id="JAAOLX010000005">
    <property type="protein sequence ID" value="NHQ86848.1"/>
    <property type="molecule type" value="Genomic_DNA"/>
</dbReference>
<name>A0ABX0KVX8_9NEIS</name>